<sequence length="246" mass="28857">MKVVFLLILFSFNSYAHLSWFETVYKNKAKKSSIIVKSYSGIFPFQKQKGEYIEELTLYGLSDKANYYSKNNLNGMLLNDYSIYRINDIPFDVRKVVLTYKTKLKLAKLDRLTGESLPKRYETERVSKYYKDFYEIIDHKYFLGLVGNNSQKLHVGKDILLNTFSFWKPMRGVEIQVFFPSKTDINKEFFIINTDQNGLAKFKPNVIGKYYIRAKFIETLDGVSNYNYESMILEVMDSGKLFLGHP</sequence>
<evidence type="ECO:0000313" key="2">
    <source>
        <dbReference type="EMBL" id="OUL56376.1"/>
    </source>
</evidence>
<dbReference type="RefSeq" id="WP_086745349.1">
    <property type="nucleotide sequence ID" value="NZ_MWPV01000006.1"/>
</dbReference>
<evidence type="ECO:0008006" key="4">
    <source>
        <dbReference type="Google" id="ProtNLM"/>
    </source>
</evidence>
<feature type="chain" id="PRO_5012964379" description="DUF4198 domain-containing protein" evidence="1">
    <location>
        <begin position="17"/>
        <end position="246"/>
    </location>
</feature>
<accession>A0A244CLH8</accession>
<proteinExistence type="predicted"/>
<dbReference type="EMBL" id="MWPV01000006">
    <property type="protein sequence ID" value="OUL56376.1"/>
    <property type="molecule type" value="Genomic_DNA"/>
</dbReference>
<keyword evidence="1" id="KW-0732">Signal</keyword>
<evidence type="ECO:0000313" key="3">
    <source>
        <dbReference type="Proteomes" id="UP000194841"/>
    </source>
</evidence>
<evidence type="ECO:0000256" key="1">
    <source>
        <dbReference type="SAM" id="SignalP"/>
    </source>
</evidence>
<reference evidence="2 3" key="1">
    <citation type="submission" date="2017-02" db="EMBL/GenBank/DDBJ databases">
        <title>Pseudoalteromonas ulvae TC14 Genome.</title>
        <authorList>
            <person name="Molmeret M."/>
        </authorList>
    </citation>
    <scope>NUCLEOTIDE SEQUENCE [LARGE SCALE GENOMIC DNA]</scope>
    <source>
        <strain evidence="2">TC14</strain>
    </source>
</reference>
<name>A0A244CLH8_PSEDV</name>
<gene>
    <name evidence="2" type="ORF">B1199_17020</name>
</gene>
<keyword evidence="3" id="KW-1185">Reference proteome</keyword>
<protein>
    <recommendedName>
        <fullName evidence="4">DUF4198 domain-containing protein</fullName>
    </recommendedName>
</protein>
<feature type="signal peptide" evidence="1">
    <location>
        <begin position="1"/>
        <end position="16"/>
    </location>
</feature>
<organism evidence="2 3">
    <name type="scientific">Pseudoalteromonas ulvae</name>
    <dbReference type="NCBI Taxonomy" id="107327"/>
    <lineage>
        <taxon>Bacteria</taxon>
        <taxon>Pseudomonadati</taxon>
        <taxon>Pseudomonadota</taxon>
        <taxon>Gammaproteobacteria</taxon>
        <taxon>Alteromonadales</taxon>
        <taxon>Pseudoalteromonadaceae</taxon>
        <taxon>Pseudoalteromonas</taxon>
    </lineage>
</organism>
<dbReference type="AlphaFoldDB" id="A0A244CLH8"/>
<dbReference type="Proteomes" id="UP000194841">
    <property type="component" value="Unassembled WGS sequence"/>
</dbReference>
<comment type="caution">
    <text evidence="2">The sequence shown here is derived from an EMBL/GenBank/DDBJ whole genome shotgun (WGS) entry which is preliminary data.</text>
</comment>